<sequence>MPAPSSAYTLIMRAYGPGAKVLDGTWQLVKPKKAGQG</sequence>
<proteinExistence type="predicted"/>
<reference evidence="2" key="1">
    <citation type="submission" date="2017-01" db="EMBL/GenBank/DDBJ databases">
        <title>Genome Analysis of Deinococcus marmoris KOPRI26562.</title>
        <authorList>
            <person name="Kim J.H."/>
            <person name="Oh H.-M."/>
        </authorList>
    </citation>
    <scope>NUCLEOTIDE SEQUENCE [LARGE SCALE GENOMIC DNA]</scope>
    <source>
        <strain evidence="2">PAMC 26633</strain>
    </source>
</reference>
<dbReference type="AlphaFoldDB" id="A0A226X4A1"/>
<dbReference type="Proteomes" id="UP000214720">
    <property type="component" value="Unassembled WGS sequence"/>
</dbReference>
<protein>
    <submittedName>
        <fullName evidence="1">Uncharacterized protein</fullName>
    </submittedName>
</protein>
<dbReference type="SUPFAM" id="SSF160935">
    <property type="entry name" value="VPA0735-like"/>
    <property type="match status" value="1"/>
</dbReference>
<evidence type="ECO:0000313" key="1">
    <source>
        <dbReference type="EMBL" id="OXC77830.1"/>
    </source>
</evidence>
<dbReference type="Gene3D" id="2.60.120.1600">
    <property type="match status" value="1"/>
</dbReference>
<comment type="caution">
    <text evidence="1">The sequence shown here is derived from an EMBL/GenBank/DDBJ whole genome shotgun (WGS) entry which is preliminary data.</text>
</comment>
<gene>
    <name evidence="1" type="ORF">BSU04_15175</name>
</gene>
<accession>A0A226X4A1</accession>
<organism evidence="1 2">
    <name type="scientific">Caballeronia sordidicola</name>
    <name type="common">Burkholderia sordidicola</name>
    <dbReference type="NCBI Taxonomy" id="196367"/>
    <lineage>
        <taxon>Bacteria</taxon>
        <taxon>Pseudomonadati</taxon>
        <taxon>Pseudomonadota</taxon>
        <taxon>Betaproteobacteria</taxon>
        <taxon>Burkholderiales</taxon>
        <taxon>Burkholderiaceae</taxon>
        <taxon>Caballeronia</taxon>
    </lineage>
</organism>
<name>A0A226X4A1_CABSO</name>
<evidence type="ECO:0000313" key="2">
    <source>
        <dbReference type="Proteomes" id="UP000214720"/>
    </source>
</evidence>
<dbReference type="EMBL" id="MTHB01000094">
    <property type="protein sequence ID" value="OXC77830.1"/>
    <property type="molecule type" value="Genomic_DNA"/>
</dbReference>